<dbReference type="InterPro" id="IPR043005">
    <property type="entry name" value="MvaI_BcnI_rec"/>
</dbReference>
<dbReference type="AlphaFoldDB" id="A0A2G9YUU7"/>
<evidence type="ECO:0000313" key="3">
    <source>
        <dbReference type="Proteomes" id="UP000229976"/>
    </source>
</evidence>
<sequence length="154" mass="18043">MLFEKCKYLDKEGKYNLHSTVCGSRKNTQSLKVVFEKDRLVLKNKSNIMVYWPVSIFDDVLKIKSDKILLVFAETKGERKTKNEKFHFAEAYLLSDININKFKTAVKSDKLKIDIRIGVYRGGKNKGKYHDHGTGFRINKRDFLRLFDNFAQII</sequence>
<feature type="domain" description="MvaI/BcnI restriction endonuclease" evidence="1">
    <location>
        <begin position="11"/>
        <end position="147"/>
    </location>
</feature>
<dbReference type="EMBL" id="PCRO01000011">
    <property type="protein sequence ID" value="PIP23025.1"/>
    <property type="molecule type" value="Genomic_DNA"/>
</dbReference>
<name>A0A2G9YUU7_9BACT</name>
<gene>
    <name evidence="2" type="ORF">COX37_00805</name>
</gene>
<dbReference type="Proteomes" id="UP000229976">
    <property type="component" value="Unassembled WGS sequence"/>
</dbReference>
<dbReference type="Gene3D" id="3.30.70.3570">
    <property type="entry name" value="MvaI/BcnI restriction endonuclease, recognition domain"/>
    <property type="match status" value="1"/>
</dbReference>
<dbReference type="Pfam" id="PF15515">
    <property type="entry name" value="MvaI_BcnI"/>
    <property type="match status" value="1"/>
</dbReference>
<proteinExistence type="predicted"/>
<dbReference type="InterPro" id="IPR029127">
    <property type="entry name" value="MvaI_BcnI"/>
</dbReference>
<comment type="caution">
    <text evidence="2">The sequence shown here is derived from an EMBL/GenBank/DDBJ whole genome shotgun (WGS) entry which is preliminary data.</text>
</comment>
<evidence type="ECO:0000259" key="1">
    <source>
        <dbReference type="Pfam" id="PF15515"/>
    </source>
</evidence>
<protein>
    <recommendedName>
        <fullName evidence="1">MvaI/BcnI restriction endonuclease domain-containing protein</fullName>
    </recommendedName>
</protein>
<organism evidence="2 3">
    <name type="scientific">Candidatus Nealsonbacteria bacterium CG23_combo_of_CG06-09_8_20_14_all_39_17</name>
    <dbReference type="NCBI Taxonomy" id="1974722"/>
    <lineage>
        <taxon>Bacteria</taxon>
        <taxon>Candidatus Nealsoniibacteriota</taxon>
    </lineage>
</organism>
<accession>A0A2G9YUU7</accession>
<reference evidence="2 3" key="1">
    <citation type="submission" date="2017-09" db="EMBL/GenBank/DDBJ databases">
        <title>Depth-based differentiation of microbial function through sediment-hosted aquifers and enrichment of novel symbionts in the deep terrestrial subsurface.</title>
        <authorList>
            <person name="Probst A.J."/>
            <person name="Ladd B."/>
            <person name="Jarett J.K."/>
            <person name="Geller-Mcgrath D.E."/>
            <person name="Sieber C.M."/>
            <person name="Emerson J.B."/>
            <person name="Anantharaman K."/>
            <person name="Thomas B.C."/>
            <person name="Malmstrom R."/>
            <person name="Stieglmeier M."/>
            <person name="Klingl A."/>
            <person name="Woyke T."/>
            <person name="Ryan C.M."/>
            <person name="Banfield J.F."/>
        </authorList>
    </citation>
    <scope>NUCLEOTIDE SEQUENCE [LARGE SCALE GENOMIC DNA]</scope>
    <source>
        <strain evidence="2">CG23_combo_of_CG06-09_8_20_14_all_39_17</strain>
    </source>
</reference>
<evidence type="ECO:0000313" key="2">
    <source>
        <dbReference type="EMBL" id="PIP23025.1"/>
    </source>
</evidence>